<reference evidence="7" key="1">
    <citation type="submission" date="2022-10" db="EMBL/GenBank/DDBJ databases">
        <title>Determination and structural analysis of whole genome sequence of Sarocladium strictum F4-1.</title>
        <authorList>
            <person name="Hu L."/>
            <person name="Jiang Y."/>
        </authorList>
    </citation>
    <scope>NUCLEOTIDE SEQUENCE</scope>
    <source>
        <strain evidence="7">F4-1</strain>
    </source>
</reference>
<dbReference type="SUPFAM" id="SSF51905">
    <property type="entry name" value="FAD/NAD(P)-binding domain"/>
    <property type="match status" value="1"/>
</dbReference>
<evidence type="ECO:0000256" key="5">
    <source>
        <dbReference type="ARBA" id="ARBA00023002"/>
    </source>
</evidence>
<dbReference type="GO" id="GO:0004657">
    <property type="term" value="F:proline dehydrogenase activity"/>
    <property type="evidence" value="ECO:0007669"/>
    <property type="project" value="TreeGrafter"/>
</dbReference>
<feature type="domain" description="FAD dependent oxidoreductase" evidence="6">
    <location>
        <begin position="10"/>
        <end position="412"/>
    </location>
</feature>
<protein>
    <recommendedName>
        <fullName evidence="6">FAD dependent oxidoreductase domain-containing protein</fullName>
    </recommendedName>
</protein>
<keyword evidence="5" id="KW-0560">Oxidoreductase</keyword>
<dbReference type="Pfam" id="PF01266">
    <property type="entry name" value="DAO"/>
    <property type="match status" value="1"/>
</dbReference>
<sequence length="472" mass="51879">MKMDKRPQSVLIIGSGVFGLTTADALSKRPGFEKTSITVVDDTHGTGRFPPTDSASVDSSRIVRADYSDPAYSALAAEAQNHWRQQGDDQLGGQGRYAETGFVLTANDTGKWADGQKTGLDYVRGSWKNVVGATEAAGLSKDKIRVLDSKEALQRELKTAGYPGDWGYVNEYSGWADAGRSMEWLYAQVKAKGVVNFVDAKVHELVTEGRKVIGAKLKDGKLLRADWVMVAAGAWCSDLIDLRGRVEATGHVLGYLEITDKEQEAFAKRPVVLNLTTGLFIITPCNNILKIARHGYGYLNPEVITTALPVSPDHKKEPIVASRPCTARDDASNAMPYEADRLFRRGLRDLIPGEGIELRPWKGARVCWYSDTKDADWLVDWHGGGWENLFIATGDSGHAFKFLPVLGDKIVDVMLGKGGELGQKWRWKEIEDQSVGRVVDGKFRGLITEDGSRGGRPGMILKEEFARLPPKL</sequence>
<comment type="similarity">
    <text evidence="2">Belongs to the MSOX/MTOX family.</text>
</comment>
<keyword evidence="4" id="KW-0274">FAD</keyword>
<dbReference type="Proteomes" id="UP001175261">
    <property type="component" value="Unassembled WGS sequence"/>
</dbReference>
<keyword evidence="3" id="KW-0285">Flavoprotein</keyword>
<organism evidence="7 8">
    <name type="scientific">Sarocladium strictum</name>
    <name type="common">Black bundle disease fungus</name>
    <name type="synonym">Acremonium strictum</name>
    <dbReference type="NCBI Taxonomy" id="5046"/>
    <lineage>
        <taxon>Eukaryota</taxon>
        <taxon>Fungi</taxon>
        <taxon>Dikarya</taxon>
        <taxon>Ascomycota</taxon>
        <taxon>Pezizomycotina</taxon>
        <taxon>Sordariomycetes</taxon>
        <taxon>Hypocreomycetidae</taxon>
        <taxon>Hypocreales</taxon>
        <taxon>Sarocladiaceae</taxon>
        <taxon>Sarocladium</taxon>
    </lineage>
</organism>
<evidence type="ECO:0000259" key="6">
    <source>
        <dbReference type="Pfam" id="PF01266"/>
    </source>
</evidence>
<dbReference type="Gene3D" id="3.30.9.10">
    <property type="entry name" value="D-Amino Acid Oxidase, subunit A, domain 2"/>
    <property type="match status" value="1"/>
</dbReference>
<dbReference type="EMBL" id="JAPDFR010000010">
    <property type="protein sequence ID" value="KAK0382737.1"/>
    <property type="molecule type" value="Genomic_DNA"/>
</dbReference>
<dbReference type="InterPro" id="IPR045170">
    <property type="entry name" value="MTOX"/>
</dbReference>
<dbReference type="GO" id="GO:0008115">
    <property type="term" value="F:sarcosine oxidase activity"/>
    <property type="evidence" value="ECO:0007669"/>
    <property type="project" value="TreeGrafter"/>
</dbReference>
<evidence type="ECO:0000256" key="2">
    <source>
        <dbReference type="ARBA" id="ARBA00010989"/>
    </source>
</evidence>
<dbReference type="Gene3D" id="3.50.50.60">
    <property type="entry name" value="FAD/NAD(P)-binding domain"/>
    <property type="match status" value="1"/>
</dbReference>
<evidence type="ECO:0000256" key="1">
    <source>
        <dbReference type="ARBA" id="ARBA00001974"/>
    </source>
</evidence>
<dbReference type="InterPro" id="IPR036188">
    <property type="entry name" value="FAD/NAD-bd_sf"/>
</dbReference>
<accession>A0AA39GAT5</accession>
<evidence type="ECO:0000313" key="8">
    <source>
        <dbReference type="Proteomes" id="UP001175261"/>
    </source>
</evidence>
<dbReference type="PANTHER" id="PTHR10961">
    <property type="entry name" value="PEROXISOMAL SARCOSINE OXIDASE"/>
    <property type="match status" value="1"/>
</dbReference>
<evidence type="ECO:0000313" key="7">
    <source>
        <dbReference type="EMBL" id="KAK0382737.1"/>
    </source>
</evidence>
<comment type="cofactor">
    <cofactor evidence="1">
        <name>FAD</name>
        <dbReference type="ChEBI" id="CHEBI:57692"/>
    </cofactor>
</comment>
<comment type="caution">
    <text evidence="7">The sequence shown here is derived from an EMBL/GenBank/DDBJ whole genome shotgun (WGS) entry which is preliminary data.</text>
</comment>
<dbReference type="PANTHER" id="PTHR10961:SF46">
    <property type="entry name" value="PEROXISOMAL SARCOSINE OXIDASE"/>
    <property type="match status" value="1"/>
</dbReference>
<dbReference type="AlphaFoldDB" id="A0AA39GAT5"/>
<evidence type="ECO:0000256" key="4">
    <source>
        <dbReference type="ARBA" id="ARBA00022827"/>
    </source>
</evidence>
<evidence type="ECO:0000256" key="3">
    <source>
        <dbReference type="ARBA" id="ARBA00022630"/>
    </source>
</evidence>
<name>A0AA39GAT5_SARSR</name>
<dbReference type="GO" id="GO:0050031">
    <property type="term" value="F:L-pipecolate oxidase activity"/>
    <property type="evidence" value="ECO:0007669"/>
    <property type="project" value="TreeGrafter"/>
</dbReference>
<keyword evidence="8" id="KW-1185">Reference proteome</keyword>
<proteinExistence type="inferred from homology"/>
<dbReference type="InterPro" id="IPR006076">
    <property type="entry name" value="FAD-dep_OxRdtase"/>
</dbReference>
<dbReference type="GO" id="GO:0050660">
    <property type="term" value="F:flavin adenine dinucleotide binding"/>
    <property type="evidence" value="ECO:0007669"/>
    <property type="project" value="InterPro"/>
</dbReference>
<gene>
    <name evidence="7" type="ORF">NLU13_9833</name>
</gene>